<proteinExistence type="predicted"/>
<comment type="caution">
    <text evidence="3">The sequence shown here is derived from an EMBL/GenBank/DDBJ whole genome shotgun (WGS) entry which is preliminary data.</text>
</comment>
<keyword evidence="2" id="KW-0732">Signal</keyword>
<evidence type="ECO:0000313" key="3">
    <source>
        <dbReference type="EMBL" id="KAK3330212.1"/>
    </source>
</evidence>
<feature type="chain" id="PRO_5042224993" description="Secreted protein" evidence="2">
    <location>
        <begin position="23"/>
        <end position="81"/>
    </location>
</feature>
<dbReference type="Proteomes" id="UP001283341">
    <property type="component" value="Unassembled WGS sequence"/>
</dbReference>
<reference evidence="3" key="2">
    <citation type="submission" date="2023-06" db="EMBL/GenBank/DDBJ databases">
        <authorList>
            <consortium name="Lawrence Berkeley National Laboratory"/>
            <person name="Haridas S."/>
            <person name="Hensen N."/>
            <person name="Bonometti L."/>
            <person name="Westerberg I."/>
            <person name="Brannstrom I.O."/>
            <person name="Guillou S."/>
            <person name="Cros-Aarteil S."/>
            <person name="Calhoun S."/>
            <person name="Kuo A."/>
            <person name="Mondo S."/>
            <person name="Pangilinan J."/>
            <person name="Riley R."/>
            <person name="Labutti K."/>
            <person name="Andreopoulos B."/>
            <person name="Lipzen A."/>
            <person name="Chen C."/>
            <person name="Yanf M."/>
            <person name="Daum C."/>
            <person name="Ng V."/>
            <person name="Clum A."/>
            <person name="Steindorff A."/>
            <person name="Ohm R."/>
            <person name="Martin F."/>
            <person name="Silar P."/>
            <person name="Natvig D."/>
            <person name="Lalanne C."/>
            <person name="Gautier V."/>
            <person name="Ament-Velasquez S.L."/>
            <person name="Kruys A."/>
            <person name="Hutchinson M.I."/>
            <person name="Powell A.J."/>
            <person name="Barry K."/>
            <person name="Miller A.N."/>
            <person name="Grigoriev I.V."/>
            <person name="Debuchy R."/>
            <person name="Gladieux P."/>
            <person name="Thoren M.H."/>
            <person name="Johannesson H."/>
        </authorList>
    </citation>
    <scope>NUCLEOTIDE SEQUENCE</scope>
    <source>
        <strain evidence="3">CBS 118394</strain>
    </source>
</reference>
<sequence>MKGGRRAVWTPWPLWPFHAVVAMKKCNEVSCLLASYLKKLESWTNSGPLSEQTEVTRSYLSKGPQRGCNMDRLGRRRRKSR</sequence>
<name>A0AAE0MF59_9PEZI</name>
<dbReference type="AlphaFoldDB" id="A0AAE0MF59"/>
<evidence type="ECO:0000313" key="4">
    <source>
        <dbReference type="Proteomes" id="UP001283341"/>
    </source>
</evidence>
<feature type="region of interest" description="Disordered" evidence="1">
    <location>
        <begin position="45"/>
        <end position="81"/>
    </location>
</feature>
<evidence type="ECO:0000256" key="1">
    <source>
        <dbReference type="SAM" id="MobiDB-lite"/>
    </source>
</evidence>
<organism evidence="3 4">
    <name type="scientific">Apodospora peruviana</name>
    <dbReference type="NCBI Taxonomy" id="516989"/>
    <lineage>
        <taxon>Eukaryota</taxon>
        <taxon>Fungi</taxon>
        <taxon>Dikarya</taxon>
        <taxon>Ascomycota</taxon>
        <taxon>Pezizomycotina</taxon>
        <taxon>Sordariomycetes</taxon>
        <taxon>Sordariomycetidae</taxon>
        <taxon>Sordariales</taxon>
        <taxon>Lasiosphaeriaceae</taxon>
        <taxon>Apodospora</taxon>
    </lineage>
</organism>
<dbReference type="EMBL" id="JAUEDM010000001">
    <property type="protein sequence ID" value="KAK3330212.1"/>
    <property type="molecule type" value="Genomic_DNA"/>
</dbReference>
<evidence type="ECO:0008006" key="5">
    <source>
        <dbReference type="Google" id="ProtNLM"/>
    </source>
</evidence>
<protein>
    <recommendedName>
        <fullName evidence="5">Secreted protein</fullName>
    </recommendedName>
</protein>
<reference evidence="3" key="1">
    <citation type="journal article" date="2023" name="Mol. Phylogenet. Evol.">
        <title>Genome-scale phylogeny and comparative genomics of the fungal order Sordariales.</title>
        <authorList>
            <person name="Hensen N."/>
            <person name="Bonometti L."/>
            <person name="Westerberg I."/>
            <person name="Brannstrom I.O."/>
            <person name="Guillou S."/>
            <person name="Cros-Aarteil S."/>
            <person name="Calhoun S."/>
            <person name="Haridas S."/>
            <person name="Kuo A."/>
            <person name="Mondo S."/>
            <person name="Pangilinan J."/>
            <person name="Riley R."/>
            <person name="LaButti K."/>
            <person name="Andreopoulos B."/>
            <person name="Lipzen A."/>
            <person name="Chen C."/>
            <person name="Yan M."/>
            <person name="Daum C."/>
            <person name="Ng V."/>
            <person name="Clum A."/>
            <person name="Steindorff A."/>
            <person name="Ohm R.A."/>
            <person name="Martin F."/>
            <person name="Silar P."/>
            <person name="Natvig D.O."/>
            <person name="Lalanne C."/>
            <person name="Gautier V."/>
            <person name="Ament-Velasquez S.L."/>
            <person name="Kruys A."/>
            <person name="Hutchinson M.I."/>
            <person name="Powell A.J."/>
            <person name="Barry K."/>
            <person name="Miller A.N."/>
            <person name="Grigoriev I.V."/>
            <person name="Debuchy R."/>
            <person name="Gladieux P."/>
            <person name="Hiltunen Thoren M."/>
            <person name="Johannesson H."/>
        </authorList>
    </citation>
    <scope>NUCLEOTIDE SEQUENCE</scope>
    <source>
        <strain evidence="3">CBS 118394</strain>
    </source>
</reference>
<feature type="signal peptide" evidence="2">
    <location>
        <begin position="1"/>
        <end position="22"/>
    </location>
</feature>
<evidence type="ECO:0000256" key="2">
    <source>
        <dbReference type="SAM" id="SignalP"/>
    </source>
</evidence>
<gene>
    <name evidence="3" type="ORF">B0H66DRAFT_50629</name>
</gene>
<feature type="compositionally biased region" description="Polar residues" evidence="1">
    <location>
        <begin position="45"/>
        <end position="59"/>
    </location>
</feature>
<keyword evidence="4" id="KW-1185">Reference proteome</keyword>
<accession>A0AAE0MF59</accession>